<name>A0ABQ6CM82_9HYPH</name>
<comment type="caution">
    <text evidence="1">The sequence shown here is derived from an EMBL/GenBank/DDBJ whole genome shotgun (WGS) entry which is preliminary data.</text>
</comment>
<protein>
    <submittedName>
        <fullName evidence="1">Uncharacterized protein</fullName>
    </submittedName>
</protein>
<dbReference type="RefSeq" id="WP_284314016.1">
    <property type="nucleotide sequence ID" value="NZ_BSPC01000037.1"/>
</dbReference>
<dbReference type="Proteomes" id="UP001156882">
    <property type="component" value="Unassembled WGS sequence"/>
</dbReference>
<evidence type="ECO:0000313" key="1">
    <source>
        <dbReference type="EMBL" id="GLS20940.1"/>
    </source>
</evidence>
<gene>
    <name evidence="1" type="ORF">GCM10007874_39570</name>
</gene>
<proteinExistence type="predicted"/>
<organism evidence="1 2">
    <name type="scientific">Labrys miyagiensis</name>
    <dbReference type="NCBI Taxonomy" id="346912"/>
    <lineage>
        <taxon>Bacteria</taxon>
        <taxon>Pseudomonadati</taxon>
        <taxon>Pseudomonadota</taxon>
        <taxon>Alphaproteobacteria</taxon>
        <taxon>Hyphomicrobiales</taxon>
        <taxon>Xanthobacteraceae</taxon>
        <taxon>Labrys</taxon>
    </lineage>
</organism>
<dbReference type="EMBL" id="BSPC01000037">
    <property type="protein sequence ID" value="GLS20940.1"/>
    <property type="molecule type" value="Genomic_DNA"/>
</dbReference>
<keyword evidence="2" id="KW-1185">Reference proteome</keyword>
<sequence>MSAIIVERPFVKAERPTTQPANGACSREEEFRAALDSYIARYAAEQANRLSVVGSSNNPYALM</sequence>
<evidence type="ECO:0000313" key="2">
    <source>
        <dbReference type="Proteomes" id="UP001156882"/>
    </source>
</evidence>
<accession>A0ABQ6CM82</accession>
<reference evidence="2" key="1">
    <citation type="journal article" date="2019" name="Int. J. Syst. Evol. Microbiol.">
        <title>The Global Catalogue of Microorganisms (GCM) 10K type strain sequencing project: providing services to taxonomists for standard genome sequencing and annotation.</title>
        <authorList>
            <consortium name="The Broad Institute Genomics Platform"/>
            <consortium name="The Broad Institute Genome Sequencing Center for Infectious Disease"/>
            <person name="Wu L."/>
            <person name="Ma J."/>
        </authorList>
    </citation>
    <scope>NUCLEOTIDE SEQUENCE [LARGE SCALE GENOMIC DNA]</scope>
    <source>
        <strain evidence="2">NBRC 101365</strain>
    </source>
</reference>